<evidence type="ECO:0000313" key="3">
    <source>
        <dbReference type="Proteomes" id="UP000031802"/>
    </source>
</evidence>
<proteinExistence type="predicted"/>
<dbReference type="STRING" id="1229276.DI53_0067"/>
<protein>
    <submittedName>
        <fullName evidence="2">Uncharacterized protein</fullName>
    </submittedName>
</protein>
<keyword evidence="1" id="KW-1133">Transmembrane helix</keyword>
<evidence type="ECO:0000313" key="2">
    <source>
        <dbReference type="EMBL" id="KGE15952.1"/>
    </source>
</evidence>
<dbReference type="AlphaFoldDB" id="A0A0B8T379"/>
<comment type="caution">
    <text evidence="2">The sequence shown here is derived from an EMBL/GenBank/DDBJ whole genome shotgun (WGS) entry which is preliminary data.</text>
</comment>
<gene>
    <name evidence="2" type="ORF">DI53_0067</name>
</gene>
<sequence>MYAFYKRHLFLTSKIRFNTYMTMIALFQVLFIWGYKKQSEINFCHYIQSNQKKNEAEL</sequence>
<name>A0A0B8T379_9SPHI</name>
<dbReference type="PATRIC" id="fig|1229276.3.peg.72"/>
<evidence type="ECO:0000256" key="1">
    <source>
        <dbReference type="SAM" id="Phobius"/>
    </source>
</evidence>
<feature type="transmembrane region" description="Helical" evidence="1">
    <location>
        <begin position="17"/>
        <end position="35"/>
    </location>
</feature>
<dbReference type="EMBL" id="JJMU01000002">
    <property type="protein sequence ID" value="KGE15952.1"/>
    <property type="molecule type" value="Genomic_DNA"/>
</dbReference>
<reference evidence="2 3" key="2">
    <citation type="journal article" date="2015" name="PLoS ONE">
        <title>Whole-Genome Optical Mapping and Finished Genome Sequence of Sphingobacterium deserti sp. nov., a New Species Isolated from the Western Desert of China.</title>
        <authorList>
            <person name="Teng C."/>
            <person name="Zhou Z."/>
            <person name="Molnar I."/>
            <person name="Li X."/>
            <person name="Tang R."/>
            <person name="Chen M."/>
            <person name="Wang L."/>
            <person name="Su S."/>
            <person name="Zhang W."/>
            <person name="Lin M."/>
        </authorList>
    </citation>
    <scope>NUCLEOTIDE SEQUENCE [LARGE SCALE GENOMIC DNA]</scope>
    <source>
        <strain evidence="3">ACCC05744</strain>
    </source>
</reference>
<keyword evidence="1" id="KW-0472">Membrane</keyword>
<organism evidence="2 3">
    <name type="scientific">Sphingobacterium deserti</name>
    <dbReference type="NCBI Taxonomy" id="1229276"/>
    <lineage>
        <taxon>Bacteria</taxon>
        <taxon>Pseudomonadati</taxon>
        <taxon>Bacteroidota</taxon>
        <taxon>Sphingobacteriia</taxon>
        <taxon>Sphingobacteriales</taxon>
        <taxon>Sphingobacteriaceae</taxon>
        <taxon>Sphingobacterium</taxon>
    </lineage>
</organism>
<reference evidence="3" key="1">
    <citation type="submission" date="2014-04" db="EMBL/GenBank/DDBJ databases">
        <title>Whole-Genome optical mapping and complete genome sequence of Sphingobacterium deserti sp. nov., a new spaces isolated from desert in the west of China.</title>
        <authorList>
            <person name="Teng C."/>
            <person name="Zhou Z."/>
            <person name="Li X."/>
            <person name="Chen M."/>
            <person name="Lin M."/>
            <person name="Wang L."/>
            <person name="Su S."/>
            <person name="Zhang C."/>
            <person name="Zhang W."/>
        </authorList>
    </citation>
    <scope>NUCLEOTIDE SEQUENCE [LARGE SCALE GENOMIC DNA]</scope>
    <source>
        <strain evidence="3">ACCC05744</strain>
    </source>
</reference>
<keyword evidence="3" id="KW-1185">Reference proteome</keyword>
<accession>A0A0B8T379</accession>
<keyword evidence="1" id="KW-0812">Transmembrane</keyword>
<dbReference type="Proteomes" id="UP000031802">
    <property type="component" value="Unassembled WGS sequence"/>
</dbReference>